<feature type="compositionally biased region" description="Basic and acidic residues" evidence="1">
    <location>
        <begin position="556"/>
        <end position="576"/>
    </location>
</feature>
<feature type="compositionally biased region" description="Low complexity" evidence="1">
    <location>
        <begin position="597"/>
        <end position="634"/>
    </location>
</feature>
<dbReference type="GO" id="GO:0003723">
    <property type="term" value="F:RNA binding"/>
    <property type="evidence" value="ECO:0007669"/>
    <property type="project" value="InterPro"/>
</dbReference>
<dbReference type="GO" id="GO:0006396">
    <property type="term" value="P:RNA processing"/>
    <property type="evidence" value="ECO:0007669"/>
    <property type="project" value="InterPro"/>
</dbReference>
<feature type="region of interest" description="Disordered" evidence="1">
    <location>
        <begin position="556"/>
        <end position="648"/>
    </location>
</feature>
<proteinExistence type="predicted"/>
<keyword evidence="3" id="KW-1185">Reference proteome</keyword>
<feature type="region of interest" description="Disordered" evidence="1">
    <location>
        <begin position="218"/>
        <end position="246"/>
    </location>
</feature>
<gene>
    <name evidence="2" type="ORF">EJ04DRAFT_578840</name>
</gene>
<feature type="compositionally biased region" description="Basic and acidic residues" evidence="1">
    <location>
        <begin position="24"/>
        <end position="33"/>
    </location>
</feature>
<accession>A0A9P4V0Y9</accession>
<feature type="compositionally biased region" description="Polar residues" evidence="1">
    <location>
        <begin position="228"/>
        <end position="238"/>
    </location>
</feature>
<dbReference type="AlphaFoldDB" id="A0A9P4V0Y9"/>
<feature type="region of interest" description="Disordered" evidence="1">
    <location>
        <begin position="1"/>
        <end position="46"/>
    </location>
</feature>
<name>A0A9P4V0Y9_9PLEO</name>
<reference evidence="2" key="1">
    <citation type="journal article" date="2020" name="Stud. Mycol.">
        <title>101 Dothideomycetes genomes: a test case for predicting lifestyles and emergence of pathogens.</title>
        <authorList>
            <person name="Haridas S."/>
            <person name="Albert R."/>
            <person name="Binder M."/>
            <person name="Bloem J."/>
            <person name="Labutti K."/>
            <person name="Salamov A."/>
            <person name="Andreopoulos B."/>
            <person name="Baker S."/>
            <person name="Barry K."/>
            <person name="Bills G."/>
            <person name="Bluhm B."/>
            <person name="Cannon C."/>
            <person name="Castanera R."/>
            <person name="Culley D."/>
            <person name="Daum C."/>
            <person name="Ezra D."/>
            <person name="Gonzalez J."/>
            <person name="Henrissat B."/>
            <person name="Kuo A."/>
            <person name="Liang C."/>
            <person name="Lipzen A."/>
            <person name="Lutzoni F."/>
            <person name="Magnuson J."/>
            <person name="Mondo S."/>
            <person name="Nolan M."/>
            <person name="Ohm R."/>
            <person name="Pangilinan J."/>
            <person name="Park H.-J."/>
            <person name="Ramirez L."/>
            <person name="Alfaro M."/>
            <person name="Sun H."/>
            <person name="Tritt A."/>
            <person name="Yoshinaga Y."/>
            <person name="Zwiers L.-H."/>
            <person name="Turgeon B."/>
            <person name="Goodwin S."/>
            <person name="Spatafora J."/>
            <person name="Crous P."/>
            <person name="Grigoriev I."/>
        </authorList>
    </citation>
    <scope>NUCLEOTIDE SEQUENCE</scope>
    <source>
        <strain evidence="2">CBS 125425</strain>
    </source>
</reference>
<organism evidence="2 3">
    <name type="scientific">Polyplosphaeria fusca</name>
    <dbReference type="NCBI Taxonomy" id="682080"/>
    <lineage>
        <taxon>Eukaryota</taxon>
        <taxon>Fungi</taxon>
        <taxon>Dikarya</taxon>
        <taxon>Ascomycota</taxon>
        <taxon>Pezizomycotina</taxon>
        <taxon>Dothideomycetes</taxon>
        <taxon>Pleosporomycetidae</taxon>
        <taxon>Pleosporales</taxon>
        <taxon>Tetraplosphaeriaceae</taxon>
        <taxon>Polyplosphaeria</taxon>
    </lineage>
</organism>
<dbReference type="Proteomes" id="UP000799444">
    <property type="component" value="Unassembled WGS sequence"/>
</dbReference>
<dbReference type="OrthoDB" id="377209at2759"/>
<evidence type="ECO:0000313" key="2">
    <source>
        <dbReference type="EMBL" id="KAF2731745.1"/>
    </source>
</evidence>
<sequence>MASNKPFGFSLKEGTSRAQAQLGKSEKPGESEKSAANPNIEEQEDEGIMEQSIATVPQNSSRHFAGGRRLVTNTLPESQIYTGSIRDRDVHNRHDDAYYANNLVAKASNLPPGFQPEEVDELFDDVWDVLEPVDVKFLRNCHPPQVMARPFLEMTIEFAPGTDPKQLTDFAKKHDNKLYLSRGYYLRIDRYLGSQSDALGRAIPLPYGARWVLPDGPKREQNDFAPPSGSSESRSDPTPAQDEEPRLVVKVNCPPDLATIRLVHATVSHLILQPGFEDVLLEDEPVEFEERFAWLWDHSHPVHRFFIWTLWRTLVHPGVLNPPPSEIIEGCGIWEGPESIPFEYVGDIINVPPGAVDPHDDFNGEFRHLRIDPEDEYPGYHDDGFGYLNKLAELKLEFFLEGLPLALTDEPLVPFGMITVFCLGHLSHGLTECAEYLVKNVLEPRNWRNIEPAKKTPANRLKCAEVGMSAITDLLICIEKHGGKAYSYRDALNKEMKKQGLFEFLDKLVRENTEGRQSLDYWQNKINEYLNIWSTEDWNLGIEDVPHFREVFNAQQREEDRVREQERRDRFKAEKRARQKAKKKANAQQTSVEQDSDVASPPGDSPASPGGAIAAAEDTNVGGETSAAGETTAAPLRRSRPKAEDLFD</sequence>
<comment type="caution">
    <text evidence="2">The sequence shown here is derived from an EMBL/GenBank/DDBJ whole genome shotgun (WGS) entry which is preliminary data.</text>
</comment>
<dbReference type="InterPro" id="IPR035967">
    <property type="entry name" value="SWAP/Surp_sf"/>
</dbReference>
<dbReference type="EMBL" id="ML996189">
    <property type="protein sequence ID" value="KAF2731745.1"/>
    <property type="molecule type" value="Genomic_DNA"/>
</dbReference>
<evidence type="ECO:0000256" key="1">
    <source>
        <dbReference type="SAM" id="MobiDB-lite"/>
    </source>
</evidence>
<dbReference type="SUPFAM" id="SSF109905">
    <property type="entry name" value="Surp module (SWAP domain)"/>
    <property type="match status" value="1"/>
</dbReference>
<protein>
    <submittedName>
        <fullName evidence="2">Uncharacterized protein</fullName>
    </submittedName>
</protein>
<evidence type="ECO:0000313" key="3">
    <source>
        <dbReference type="Proteomes" id="UP000799444"/>
    </source>
</evidence>